<evidence type="ECO:0000313" key="2">
    <source>
        <dbReference type="EMBL" id="OWP61598.1"/>
    </source>
</evidence>
<protein>
    <submittedName>
        <fullName evidence="2">Uncharacterized protein</fullName>
    </submittedName>
</protein>
<sequence>MYLYFLNHLLLMRTLRTRLALVLLLCFARVLVPEAWVLALHDHQHTVDAPLSAHGPSQQKATVSTVHQHCAIDHFYDAAFELPTPPRLPLLVTSYGVTQSRPAFSGWNPATRATADSRGPPQQA</sequence>
<name>A0A246FGE3_9BACT</name>
<dbReference type="AlphaFoldDB" id="A0A246FGE3"/>
<evidence type="ECO:0000256" key="1">
    <source>
        <dbReference type="SAM" id="MobiDB-lite"/>
    </source>
</evidence>
<accession>A0A246FGE3</accession>
<proteinExistence type="predicted"/>
<dbReference type="Proteomes" id="UP000197277">
    <property type="component" value="Unassembled WGS sequence"/>
</dbReference>
<keyword evidence="3" id="KW-1185">Reference proteome</keyword>
<organism evidence="2 3">
    <name type="scientific">Hymenobacter amundsenii</name>
    <dbReference type="NCBI Taxonomy" id="2006685"/>
    <lineage>
        <taxon>Bacteria</taxon>
        <taxon>Pseudomonadati</taxon>
        <taxon>Bacteroidota</taxon>
        <taxon>Cytophagia</taxon>
        <taxon>Cytophagales</taxon>
        <taxon>Hymenobacteraceae</taxon>
        <taxon>Hymenobacter</taxon>
    </lineage>
</organism>
<gene>
    <name evidence="2" type="ORF">CDA63_18645</name>
</gene>
<comment type="caution">
    <text evidence="2">The sequence shown here is derived from an EMBL/GenBank/DDBJ whole genome shotgun (WGS) entry which is preliminary data.</text>
</comment>
<evidence type="ECO:0000313" key="3">
    <source>
        <dbReference type="Proteomes" id="UP000197277"/>
    </source>
</evidence>
<dbReference type="EMBL" id="NIRR01000053">
    <property type="protein sequence ID" value="OWP61598.1"/>
    <property type="molecule type" value="Genomic_DNA"/>
</dbReference>
<feature type="region of interest" description="Disordered" evidence="1">
    <location>
        <begin position="103"/>
        <end position="124"/>
    </location>
</feature>
<reference evidence="2 3" key="1">
    <citation type="submission" date="2017-06" db="EMBL/GenBank/DDBJ databases">
        <title>Hymenobacter amundsenii sp. nov. isolated from regoliths in Antarctica.</title>
        <authorList>
            <person name="Sedlacek I."/>
            <person name="Kralova S."/>
            <person name="Pantucek R."/>
            <person name="Svec P."/>
            <person name="Holochova P."/>
            <person name="Stankova E."/>
            <person name="Vrbovska V."/>
            <person name="Busse H.-J."/>
        </authorList>
    </citation>
    <scope>NUCLEOTIDE SEQUENCE [LARGE SCALE GENOMIC DNA]</scope>
    <source>
        <strain evidence="2 3">CCM 8682</strain>
    </source>
</reference>